<evidence type="ECO:0000313" key="1">
    <source>
        <dbReference type="EMBL" id="PZR16734.1"/>
    </source>
</evidence>
<dbReference type="EMBL" id="QFQP01000003">
    <property type="protein sequence ID" value="PZR16734.1"/>
    <property type="molecule type" value="Genomic_DNA"/>
</dbReference>
<name>A0A2W5VLJ8_9BACT</name>
<accession>A0A2W5VLJ8</accession>
<protein>
    <recommendedName>
        <fullName evidence="3">DUF2378 family protein</fullName>
    </recommendedName>
</protein>
<dbReference type="Proteomes" id="UP000249061">
    <property type="component" value="Unassembled WGS sequence"/>
</dbReference>
<gene>
    <name evidence="1" type="ORF">DI536_06155</name>
</gene>
<dbReference type="InterPro" id="IPR011751">
    <property type="entry name" value="Mxa_paralog_2265"/>
</dbReference>
<evidence type="ECO:0000313" key="2">
    <source>
        <dbReference type="Proteomes" id="UP000249061"/>
    </source>
</evidence>
<evidence type="ECO:0008006" key="3">
    <source>
        <dbReference type="Google" id="ProtNLM"/>
    </source>
</evidence>
<dbReference type="Pfam" id="PF09536">
    <property type="entry name" value="DUF2378"/>
    <property type="match status" value="1"/>
</dbReference>
<dbReference type="NCBIfam" id="TIGR02265">
    <property type="entry name" value="Mxa_TIGR02265"/>
    <property type="match status" value="1"/>
</dbReference>
<reference evidence="1 2" key="1">
    <citation type="submission" date="2017-08" db="EMBL/GenBank/DDBJ databases">
        <title>Infants hospitalized years apart are colonized by the same room-sourced microbial strains.</title>
        <authorList>
            <person name="Brooks B."/>
            <person name="Olm M.R."/>
            <person name="Firek B.A."/>
            <person name="Baker R."/>
            <person name="Thomas B.C."/>
            <person name="Morowitz M.J."/>
            <person name="Banfield J.F."/>
        </authorList>
    </citation>
    <scope>NUCLEOTIDE SEQUENCE [LARGE SCALE GENOMIC DNA]</scope>
    <source>
        <strain evidence="1">S2_003_000_R2_14</strain>
    </source>
</reference>
<proteinExistence type="predicted"/>
<comment type="caution">
    <text evidence="1">The sequence shown here is derived from an EMBL/GenBank/DDBJ whole genome shotgun (WGS) entry which is preliminary data.</text>
</comment>
<sequence>MTTEQRLEFGPAMSGLFIDTLGKALTPELRASLKTEGVDLDKPLLPAYPARVFERAVRVVARGLYADRSEDEGLRLLGRRAVEGLNTNFLGRAVLLAAKALGLRRVILRIDRTFRNSNNYMRVDARELSPTSAEFIFNTVNGMPTYFAGVLSAVVEVFGARDGQVTHEPLDGERHRFVLSWTE</sequence>
<organism evidence="1 2">
    <name type="scientific">Archangium gephyra</name>
    <dbReference type="NCBI Taxonomy" id="48"/>
    <lineage>
        <taxon>Bacteria</taxon>
        <taxon>Pseudomonadati</taxon>
        <taxon>Myxococcota</taxon>
        <taxon>Myxococcia</taxon>
        <taxon>Myxococcales</taxon>
        <taxon>Cystobacterineae</taxon>
        <taxon>Archangiaceae</taxon>
        <taxon>Archangium</taxon>
    </lineage>
</organism>
<dbReference type="AlphaFoldDB" id="A0A2W5VLJ8"/>